<dbReference type="PANTHER" id="PTHR43537">
    <property type="entry name" value="TRANSCRIPTIONAL REGULATOR, GNTR FAMILY"/>
    <property type="match status" value="1"/>
</dbReference>
<dbReference type="PRINTS" id="PR00035">
    <property type="entry name" value="HTHGNTR"/>
</dbReference>
<dbReference type="Pfam" id="PF07729">
    <property type="entry name" value="FCD"/>
    <property type="match status" value="1"/>
</dbReference>
<dbReference type="PANTHER" id="PTHR43537:SF24">
    <property type="entry name" value="GLUCONATE OPERON TRANSCRIPTIONAL REPRESSOR"/>
    <property type="match status" value="1"/>
</dbReference>
<keyword evidence="2 5" id="KW-0238">DNA-binding</keyword>
<protein>
    <submittedName>
        <fullName evidence="5">DNA-binding transcriptional regulator, GntR family</fullName>
    </submittedName>
</protein>
<sequence>MNEIAALVDRDDELGLAGDAAQKPNLTEQVYGQLIDLLIAGELRPGDVITERRMADRLNASRTPIREALGRLEAEGLVYKQPSRGVTVSPFSTEAFVDILNIRQLLEAEAAFLAAGRMRSDRIALIRDALETLAKNPQPSLADIWGVDDMLHGEIADAAGNPLMAALIRDLRRRTHVFNAYRNPITPRFSVDENTKLLEAVAGSDREAAKAAMREHIEMVKLAIIERLSGPQR</sequence>
<evidence type="ECO:0000256" key="3">
    <source>
        <dbReference type="ARBA" id="ARBA00023163"/>
    </source>
</evidence>
<keyword evidence="1" id="KW-0805">Transcription regulation</keyword>
<keyword evidence="6" id="KW-1185">Reference proteome</keyword>
<dbReference type="AlphaFoldDB" id="A0A1I7NVP0"/>
<evidence type="ECO:0000313" key="5">
    <source>
        <dbReference type="EMBL" id="SFV38729.1"/>
    </source>
</evidence>
<dbReference type="SUPFAM" id="SSF46785">
    <property type="entry name" value="Winged helix' DNA-binding domain"/>
    <property type="match status" value="1"/>
</dbReference>
<dbReference type="InterPro" id="IPR000524">
    <property type="entry name" value="Tscrpt_reg_HTH_GntR"/>
</dbReference>
<dbReference type="InterPro" id="IPR036390">
    <property type="entry name" value="WH_DNA-bd_sf"/>
</dbReference>
<dbReference type="InterPro" id="IPR011711">
    <property type="entry name" value="GntR_C"/>
</dbReference>
<dbReference type="EMBL" id="FPCK01000004">
    <property type="protein sequence ID" value="SFV38729.1"/>
    <property type="molecule type" value="Genomic_DNA"/>
</dbReference>
<name>A0A1I7NVP0_9HYPH</name>
<evidence type="ECO:0000256" key="1">
    <source>
        <dbReference type="ARBA" id="ARBA00023015"/>
    </source>
</evidence>
<evidence type="ECO:0000313" key="6">
    <source>
        <dbReference type="Proteomes" id="UP000199074"/>
    </source>
</evidence>
<dbReference type="InterPro" id="IPR036388">
    <property type="entry name" value="WH-like_DNA-bd_sf"/>
</dbReference>
<dbReference type="Proteomes" id="UP000199074">
    <property type="component" value="Unassembled WGS sequence"/>
</dbReference>
<dbReference type="SMART" id="SM00895">
    <property type="entry name" value="FCD"/>
    <property type="match status" value="1"/>
</dbReference>
<dbReference type="Gene3D" id="1.10.10.10">
    <property type="entry name" value="Winged helix-like DNA-binding domain superfamily/Winged helix DNA-binding domain"/>
    <property type="match status" value="1"/>
</dbReference>
<proteinExistence type="predicted"/>
<dbReference type="GO" id="GO:0003677">
    <property type="term" value="F:DNA binding"/>
    <property type="evidence" value="ECO:0007669"/>
    <property type="project" value="UniProtKB-KW"/>
</dbReference>
<dbReference type="SMART" id="SM00345">
    <property type="entry name" value="HTH_GNTR"/>
    <property type="match status" value="1"/>
</dbReference>
<dbReference type="SUPFAM" id="SSF48008">
    <property type="entry name" value="GntR ligand-binding domain-like"/>
    <property type="match status" value="1"/>
</dbReference>
<accession>A0A1I7NVP0</accession>
<gene>
    <name evidence="5" type="ORF">SAMN05216456_3585</name>
</gene>
<dbReference type="OrthoDB" id="8114900at2"/>
<evidence type="ECO:0000256" key="2">
    <source>
        <dbReference type="ARBA" id="ARBA00023125"/>
    </source>
</evidence>
<dbReference type="GO" id="GO:0003700">
    <property type="term" value="F:DNA-binding transcription factor activity"/>
    <property type="evidence" value="ECO:0007669"/>
    <property type="project" value="InterPro"/>
</dbReference>
<dbReference type="PROSITE" id="PS50949">
    <property type="entry name" value="HTH_GNTR"/>
    <property type="match status" value="1"/>
</dbReference>
<dbReference type="RefSeq" id="WP_092427007.1">
    <property type="nucleotide sequence ID" value="NZ_FPCK01000004.1"/>
</dbReference>
<dbReference type="STRING" id="429728.SAMN05216456_3585"/>
<dbReference type="Gene3D" id="1.20.120.530">
    <property type="entry name" value="GntR ligand-binding domain-like"/>
    <property type="match status" value="1"/>
</dbReference>
<keyword evidence="3" id="KW-0804">Transcription</keyword>
<dbReference type="Pfam" id="PF00392">
    <property type="entry name" value="GntR"/>
    <property type="match status" value="1"/>
</dbReference>
<dbReference type="InterPro" id="IPR008920">
    <property type="entry name" value="TF_FadR/GntR_C"/>
</dbReference>
<dbReference type="CDD" id="cd07377">
    <property type="entry name" value="WHTH_GntR"/>
    <property type="match status" value="1"/>
</dbReference>
<reference evidence="5 6" key="1">
    <citation type="submission" date="2016-10" db="EMBL/GenBank/DDBJ databases">
        <authorList>
            <person name="de Groot N.N."/>
        </authorList>
    </citation>
    <scope>NUCLEOTIDE SEQUENCE [LARGE SCALE GENOMIC DNA]</scope>
    <source>
        <strain evidence="5 6">IPL20</strain>
    </source>
</reference>
<evidence type="ECO:0000259" key="4">
    <source>
        <dbReference type="PROSITE" id="PS50949"/>
    </source>
</evidence>
<organism evidence="5 6">
    <name type="scientific">Devosia crocina</name>
    <dbReference type="NCBI Taxonomy" id="429728"/>
    <lineage>
        <taxon>Bacteria</taxon>
        <taxon>Pseudomonadati</taxon>
        <taxon>Pseudomonadota</taxon>
        <taxon>Alphaproteobacteria</taxon>
        <taxon>Hyphomicrobiales</taxon>
        <taxon>Devosiaceae</taxon>
        <taxon>Devosia</taxon>
    </lineage>
</organism>
<feature type="domain" description="HTH gntR-type" evidence="4">
    <location>
        <begin position="24"/>
        <end position="91"/>
    </location>
</feature>